<gene>
    <name evidence="3" type="primary">LOC111118555</name>
</gene>
<dbReference type="RefSeq" id="XP_022313782.1">
    <property type="nucleotide sequence ID" value="XM_022458074.1"/>
</dbReference>
<dbReference type="GeneID" id="111118555"/>
<evidence type="ECO:0000313" key="2">
    <source>
        <dbReference type="Proteomes" id="UP000694844"/>
    </source>
</evidence>
<protein>
    <submittedName>
        <fullName evidence="3">Uncharacterized protein LOC111118555 isoform X1</fullName>
    </submittedName>
</protein>
<reference evidence="3" key="1">
    <citation type="submission" date="2025-08" db="UniProtKB">
        <authorList>
            <consortium name="RefSeq"/>
        </authorList>
    </citation>
    <scope>IDENTIFICATION</scope>
    <source>
        <tissue evidence="3">Whole sample</tissue>
    </source>
</reference>
<name>A0A8B8CDD1_CRAVI</name>
<evidence type="ECO:0000256" key="1">
    <source>
        <dbReference type="SAM" id="Phobius"/>
    </source>
</evidence>
<keyword evidence="2" id="KW-1185">Reference proteome</keyword>
<keyword evidence="1" id="KW-0472">Membrane</keyword>
<accession>A0A8B8CDD1</accession>
<keyword evidence="1" id="KW-1133">Transmembrane helix</keyword>
<sequence length="805" mass="92152">MRKLITFQQLRSLLSVRLLDVTITLGIIMTGLLTILLCIIWTFVTLASILTLNDTMSWRDAVKFCEKENKILRKKRSNLIEDMSETFWTRIYEKEHFVYLIGCFKPSQINTSTPTNMTEAECLTCLNHHPFMFAKYMNAEKKWCSCVYDTLPDTSNRCDLSAHVFVFGANDSYQKRRYGVHLTCIHNKPTLIQKESHKKRNLFCNNKVIPGNFTWQNGRERCKKVSGKLKDVNFHDFCKTNSTKAWVGFGTVSSEEEYMKLSDLLEPKRCQSCGAEVCQFENCSEHRKPNCESETKSTSVNVLYTTSMRPLYTVTTSGGRTQDVTPHQITTSGSQQTTINTSQQRTRLLSQRTTIYSVSITNQTTNNVGNNVNVTGEALILISNTTMSWQEAVEFCARNKQILRKERTGLHEVLSEKFWTRIYLKGHFVYLIGCFQPSQIQTSTSTNMKEAECLRCLNRHPFMFGRNTSANNTWCSCVYGTLPDIPGRCDVSKHVFVFGANDIYPERKHCIQIKCNKSSPLLRSGKCHKQRNLFCNNEVLPGQFAWQNAVDRCKAVSEISNDFKFEDLCKANHKGAWIGFYTTTSEEERIKYSESLEPKSCQSCDKDCTFENCSERRQAICETPTTMRPLPTLTSVLITNQTTHNIASDDYITRDTNVNIKMVLIYTASPLLAAILIVLCVLYMRSKRKRRRKEDLSRQPVREQLYELADNSQLENMVNNQDRADGGLCAGDPVTPGTGQREDIYNHLRERSVDPSQEGEEGVYSRCVGGDDTNDTYDVTFRSKLQFPTRDSVYNHVILFDSSTR</sequence>
<proteinExistence type="predicted"/>
<organism evidence="2 3">
    <name type="scientific">Crassostrea virginica</name>
    <name type="common">Eastern oyster</name>
    <dbReference type="NCBI Taxonomy" id="6565"/>
    <lineage>
        <taxon>Eukaryota</taxon>
        <taxon>Metazoa</taxon>
        <taxon>Spiralia</taxon>
        <taxon>Lophotrochozoa</taxon>
        <taxon>Mollusca</taxon>
        <taxon>Bivalvia</taxon>
        <taxon>Autobranchia</taxon>
        <taxon>Pteriomorphia</taxon>
        <taxon>Ostreida</taxon>
        <taxon>Ostreoidea</taxon>
        <taxon>Ostreidae</taxon>
        <taxon>Crassostrea</taxon>
    </lineage>
</organism>
<keyword evidence="1" id="KW-0812">Transmembrane</keyword>
<dbReference type="KEGG" id="cvn:111118555"/>
<feature type="transmembrane region" description="Helical" evidence="1">
    <location>
        <begin position="21"/>
        <end position="44"/>
    </location>
</feature>
<feature type="transmembrane region" description="Helical" evidence="1">
    <location>
        <begin position="663"/>
        <end position="684"/>
    </location>
</feature>
<evidence type="ECO:0000313" key="3">
    <source>
        <dbReference type="RefSeq" id="XP_022313782.1"/>
    </source>
</evidence>
<dbReference type="AlphaFoldDB" id="A0A8B8CDD1"/>
<dbReference type="Proteomes" id="UP000694844">
    <property type="component" value="Chromosome 2"/>
</dbReference>